<evidence type="ECO:0000313" key="2">
    <source>
        <dbReference type="EMBL" id="GAC75379.1"/>
    </source>
</evidence>
<sequence length="266" mass="29042">MSDATQRQAASPSTGVSGSRSPSEDDALLQPTSSRRPTRRAAARGRESLRRMYAATSEIEVIDSVGRHATAKPSPEGEEYWLQEEHTAAVSISSGNEDDISRADEEEEIPDSEAPRSTKRKRKTGKKPTGRPRFRTPRREEAYASDTLEEAVSMAYVLRVGPALQHAATGTIGWSAQQVKQDIALLLNCLLRLKLAGGAPNVSNDARRSALALAETIERRYIGTNDITSIGQPYAYFRKLWLQLQEDPATSQMAAANSSSAQRGQS</sequence>
<dbReference type="AlphaFoldDB" id="M9LXN9"/>
<evidence type="ECO:0000313" key="3">
    <source>
        <dbReference type="Proteomes" id="UP000011976"/>
    </source>
</evidence>
<dbReference type="Proteomes" id="UP000011976">
    <property type="component" value="Unassembled WGS sequence"/>
</dbReference>
<feature type="compositionally biased region" description="Polar residues" evidence="1">
    <location>
        <begin position="1"/>
        <end position="21"/>
    </location>
</feature>
<dbReference type="EMBL" id="DF196781">
    <property type="protein sequence ID" value="GAC75379.1"/>
    <property type="molecule type" value="Genomic_DNA"/>
</dbReference>
<evidence type="ECO:0000256" key="1">
    <source>
        <dbReference type="SAM" id="MobiDB-lite"/>
    </source>
</evidence>
<reference evidence="3" key="1">
    <citation type="journal article" date="2013" name="Genome Announc.">
        <title>Genome sequence of the basidiomycetous yeast Pseudozyma antarctica T-34, a producer of the glycolipid biosurfactants mannosylerythritol lipids.</title>
        <authorList>
            <person name="Morita T."/>
            <person name="Koike H."/>
            <person name="Koyama Y."/>
            <person name="Hagiwara H."/>
            <person name="Ito E."/>
            <person name="Fukuoka T."/>
            <person name="Imura T."/>
            <person name="Machida M."/>
            <person name="Kitamoto D."/>
        </authorList>
    </citation>
    <scope>NUCLEOTIDE SEQUENCE [LARGE SCALE GENOMIC DNA]</scope>
    <source>
        <strain evidence="3">T-34</strain>
    </source>
</reference>
<accession>M9LXN9</accession>
<protein>
    <submittedName>
        <fullName evidence="2">Uncharacterized protein</fullName>
    </submittedName>
</protein>
<name>M9LXN9_PSEA3</name>
<gene>
    <name evidence="2" type="ORF">PANT_15d00051</name>
</gene>
<dbReference type="OrthoDB" id="10652161at2759"/>
<feature type="compositionally biased region" description="Basic residues" evidence="1">
    <location>
        <begin position="117"/>
        <end position="136"/>
    </location>
</feature>
<organism evidence="2 3">
    <name type="scientific">Pseudozyma antarctica (strain T-34)</name>
    <name type="common">Yeast</name>
    <name type="synonym">Candida antarctica</name>
    <dbReference type="NCBI Taxonomy" id="1151754"/>
    <lineage>
        <taxon>Eukaryota</taxon>
        <taxon>Fungi</taxon>
        <taxon>Dikarya</taxon>
        <taxon>Basidiomycota</taxon>
        <taxon>Ustilaginomycotina</taxon>
        <taxon>Ustilaginomycetes</taxon>
        <taxon>Ustilaginales</taxon>
        <taxon>Ustilaginaceae</taxon>
        <taxon>Moesziomyces</taxon>
    </lineage>
</organism>
<feature type="region of interest" description="Disordered" evidence="1">
    <location>
        <begin position="1"/>
        <end position="142"/>
    </location>
</feature>
<proteinExistence type="predicted"/>